<evidence type="ECO:0000256" key="3">
    <source>
        <dbReference type="ARBA" id="ARBA00012755"/>
    </source>
</evidence>
<evidence type="ECO:0000259" key="8">
    <source>
        <dbReference type="Pfam" id="PF17801"/>
    </source>
</evidence>
<evidence type="ECO:0000256" key="1">
    <source>
        <dbReference type="ARBA" id="ARBA00001255"/>
    </source>
</evidence>
<sequence>MKLREYVVHFSIWAIPMAPLLLGCDIRNTTTETMVIIGNKEVIDVNQDLLGKQAKKVRMQGQRMIWAGPLSDNKVVVLFVNQSPRPTSMTAHWDDIGIPNNTVVEARDLWKVHILSSFFTVFLLYAIS</sequence>
<organism evidence="9 10">
    <name type="scientific">Papaver somniferum</name>
    <name type="common">Opium poppy</name>
    <dbReference type="NCBI Taxonomy" id="3469"/>
    <lineage>
        <taxon>Eukaryota</taxon>
        <taxon>Viridiplantae</taxon>
        <taxon>Streptophyta</taxon>
        <taxon>Embryophyta</taxon>
        <taxon>Tracheophyta</taxon>
        <taxon>Spermatophyta</taxon>
        <taxon>Magnoliopsida</taxon>
        <taxon>Ranunculales</taxon>
        <taxon>Papaveraceae</taxon>
        <taxon>Papaveroideae</taxon>
        <taxon>Papaver</taxon>
    </lineage>
</organism>
<keyword evidence="6" id="KW-1015">Disulfide bond</keyword>
<evidence type="ECO:0000313" key="10">
    <source>
        <dbReference type="Proteomes" id="UP000316621"/>
    </source>
</evidence>
<reference evidence="9 10" key="1">
    <citation type="journal article" date="2018" name="Science">
        <title>The opium poppy genome and morphinan production.</title>
        <authorList>
            <person name="Guo L."/>
            <person name="Winzer T."/>
            <person name="Yang X."/>
            <person name="Li Y."/>
            <person name="Ning Z."/>
            <person name="He Z."/>
            <person name="Teodor R."/>
            <person name="Lu Y."/>
            <person name="Bowser T.A."/>
            <person name="Graham I.A."/>
            <person name="Ye K."/>
        </authorList>
    </citation>
    <scope>NUCLEOTIDE SEQUENCE [LARGE SCALE GENOMIC DNA]</scope>
    <source>
        <strain evidence="10">cv. HN1</strain>
        <tissue evidence="9">Leaves</tissue>
    </source>
</reference>
<protein>
    <recommendedName>
        <fullName evidence="3">alpha-galactosidase</fullName>
        <ecNumber evidence="3">3.2.1.22</ecNumber>
    </recommendedName>
</protein>
<dbReference type="PROSITE" id="PS51257">
    <property type="entry name" value="PROKAR_LIPOPROTEIN"/>
    <property type="match status" value="1"/>
</dbReference>
<dbReference type="EC" id="3.2.1.22" evidence="3"/>
<name>A0A4Y7KHX6_PAPSO</name>
<dbReference type="Gene3D" id="2.60.40.1180">
    <property type="entry name" value="Golgi alpha-mannosidase II"/>
    <property type="match status" value="1"/>
</dbReference>
<dbReference type="InterPro" id="IPR041233">
    <property type="entry name" value="Melibiase_C"/>
</dbReference>
<dbReference type="Pfam" id="PF17801">
    <property type="entry name" value="Melibiase_C"/>
    <property type="match status" value="1"/>
</dbReference>
<proteinExistence type="inferred from homology"/>
<evidence type="ECO:0000256" key="2">
    <source>
        <dbReference type="ARBA" id="ARBA00009743"/>
    </source>
</evidence>
<evidence type="ECO:0000256" key="4">
    <source>
        <dbReference type="ARBA" id="ARBA00022729"/>
    </source>
</evidence>
<comment type="catalytic activity">
    <reaction evidence="1">
        <text>Hydrolysis of terminal, non-reducing alpha-D-galactose residues in alpha-D-galactosides, including galactose oligosaccharides, galactomannans and galactolipids.</text>
        <dbReference type="EC" id="3.2.1.22"/>
    </reaction>
</comment>
<dbReference type="PANTHER" id="PTHR11452">
    <property type="entry name" value="ALPHA-GALACTOSIDASE/ALPHA-N-ACETYLGALACTOSAMINIDASE"/>
    <property type="match status" value="1"/>
</dbReference>
<keyword evidence="10" id="KW-1185">Reference proteome</keyword>
<evidence type="ECO:0000256" key="6">
    <source>
        <dbReference type="ARBA" id="ARBA00023157"/>
    </source>
</evidence>
<gene>
    <name evidence="9" type="ORF">C5167_034789</name>
</gene>
<dbReference type="EMBL" id="CM010721">
    <property type="protein sequence ID" value="RZC71569.1"/>
    <property type="molecule type" value="Genomic_DNA"/>
</dbReference>
<dbReference type="GO" id="GO:0005975">
    <property type="term" value="P:carbohydrate metabolic process"/>
    <property type="evidence" value="ECO:0007669"/>
    <property type="project" value="InterPro"/>
</dbReference>
<evidence type="ECO:0000313" key="9">
    <source>
        <dbReference type="EMBL" id="RZC71569.1"/>
    </source>
</evidence>
<dbReference type="InterPro" id="IPR017853">
    <property type="entry name" value="GH"/>
</dbReference>
<dbReference type="OMA" id="ITANWND"/>
<dbReference type="FunFam" id="2.60.40.1180:FF:000008">
    <property type="entry name" value="Alpha-galactosidase"/>
    <property type="match status" value="1"/>
</dbReference>
<dbReference type="SUPFAM" id="SSF51445">
    <property type="entry name" value="(Trans)glycosidases"/>
    <property type="match status" value="1"/>
</dbReference>
<dbReference type="GO" id="GO:0009505">
    <property type="term" value="C:plant-type cell wall"/>
    <property type="evidence" value="ECO:0007669"/>
    <property type="project" value="TreeGrafter"/>
</dbReference>
<dbReference type="Gene3D" id="3.20.20.70">
    <property type="entry name" value="Aldolase class I"/>
    <property type="match status" value="1"/>
</dbReference>
<feature type="domain" description="Alpha galactosidase C-terminal" evidence="8">
    <location>
        <begin position="61"/>
        <end position="111"/>
    </location>
</feature>
<dbReference type="GO" id="GO:0004557">
    <property type="term" value="F:alpha-galactosidase activity"/>
    <property type="evidence" value="ECO:0007669"/>
    <property type="project" value="UniProtKB-EC"/>
</dbReference>
<evidence type="ECO:0000256" key="7">
    <source>
        <dbReference type="ARBA" id="ARBA00023295"/>
    </source>
</evidence>
<dbReference type="InterPro" id="IPR013780">
    <property type="entry name" value="Glyco_hydro_b"/>
</dbReference>
<dbReference type="InterPro" id="IPR002241">
    <property type="entry name" value="Glyco_hydro_27"/>
</dbReference>
<dbReference type="InterPro" id="IPR013785">
    <property type="entry name" value="Aldolase_TIM"/>
</dbReference>
<keyword evidence="5" id="KW-0378">Hydrolase</keyword>
<dbReference type="SUPFAM" id="SSF51011">
    <property type="entry name" value="Glycosyl hydrolase domain"/>
    <property type="match status" value="1"/>
</dbReference>
<dbReference type="AlphaFoldDB" id="A0A4Y7KHX6"/>
<accession>A0A4Y7KHX6</accession>
<dbReference type="Pfam" id="PF16499">
    <property type="entry name" value="Melibiase_2"/>
    <property type="match status" value="1"/>
</dbReference>
<dbReference type="STRING" id="3469.A0A4Y7KHX6"/>
<dbReference type="Gramene" id="RZC71569">
    <property type="protein sequence ID" value="RZC71569"/>
    <property type="gene ID" value="C5167_034789"/>
</dbReference>
<evidence type="ECO:0000256" key="5">
    <source>
        <dbReference type="ARBA" id="ARBA00022801"/>
    </source>
</evidence>
<keyword evidence="7" id="KW-0326">Glycosidase</keyword>
<keyword evidence="4" id="KW-0732">Signal</keyword>
<dbReference type="Proteomes" id="UP000316621">
    <property type="component" value="Chromosome 7"/>
</dbReference>
<dbReference type="PANTHER" id="PTHR11452:SF85">
    <property type="entry name" value="ALPHA-GALACTOSIDASE"/>
    <property type="match status" value="1"/>
</dbReference>
<comment type="similarity">
    <text evidence="2">Belongs to the glycosyl hydrolase 27 family.</text>
</comment>